<dbReference type="InterPro" id="IPR052531">
    <property type="entry name" value="CarD-like_regulator"/>
</dbReference>
<evidence type="ECO:0000256" key="1">
    <source>
        <dbReference type="SAM" id="MobiDB-lite"/>
    </source>
</evidence>
<dbReference type="PANTHER" id="PTHR38447">
    <property type="entry name" value="TRANSCRIPTION FACTOR YDEB-RELATED"/>
    <property type="match status" value="1"/>
</dbReference>
<dbReference type="Gene3D" id="2.40.10.170">
    <property type="match status" value="1"/>
</dbReference>
<dbReference type="InterPro" id="IPR003711">
    <property type="entry name" value="CarD-like/TRCF_RID"/>
</dbReference>
<evidence type="ECO:0000313" key="3">
    <source>
        <dbReference type="EMBL" id="SVA99069.1"/>
    </source>
</evidence>
<dbReference type="InterPro" id="IPR042215">
    <property type="entry name" value="CarD-like_C"/>
</dbReference>
<dbReference type="AlphaFoldDB" id="A0A382ACE3"/>
<accession>A0A382ACE3</accession>
<sequence length="275" mass="31956">MKKINLKNILKRTFKNKKKSLNKNKKKGKASKKFKVTKVSKKNKKIKKTIKPKIKTSAKNEKVVNEANKTNNLRIPKANELKPEIKKIKKQETEKKEYKIKDYVVYPKHGVGQILSVNNKTVGGIDVQCYDIKFEKDKAIGLLPVNKQSHLRPLATINQVNKSMSILKTKPKIRRSMWSRRAQEYEQKITSGKIYELAEVVRDLNKGDGMLVDQSYSERQLFEKAYDRILSEFQIVMKLSLEDTQKKLNKILKRNLEAEIVKVENKTIQTTEVVE</sequence>
<dbReference type="GO" id="GO:0009303">
    <property type="term" value="P:rRNA transcription"/>
    <property type="evidence" value="ECO:0007669"/>
    <property type="project" value="TreeGrafter"/>
</dbReference>
<reference evidence="3" key="1">
    <citation type="submission" date="2018-05" db="EMBL/GenBank/DDBJ databases">
        <authorList>
            <person name="Lanie J.A."/>
            <person name="Ng W.-L."/>
            <person name="Kazmierczak K.M."/>
            <person name="Andrzejewski T.M."/>
            <person name="Davidsen T.M."/>
            <person name="Wayne K.J."/>
            <person name="Tettelin H."/>
            <person name="Glass J.I."/>
            <person name="Rusch D."/>
            <person name="Podicherti R."/>
            <person name="Tsui H.-C.T."/>
            <person name="Winkler M.E."/>
        </authorList>
    </citation>
    <scope>NUCLEOTIDE SEQUENCE</scope>
</reference>
<dbReference type="Pfam" id="PF21095">
    <property type="entry name" value="CarD_C"/>
    <property type="match status" value="1"/>
</dbReference>
<protein>
    <recommendedName>
        <fullName evidence="2">CarD-like/TRCF RNAP-interacting domain-containing protein</fullName>
    </recommendedName>
</protein>
<organism evidence="3">
    <name type="scientific">marine metagenome</name>
    <dbReference type="NCBI Taxonomy" id="408172"/>
    <lineage>
        <taxon>unclassified sequences</taxon>
        <taxon>metagenomes</taxon>
        <taxon>ecological metagenomes</taxon>
    </lineage>
</organism>
<dbReference type="InterPro" id="IPR036101">
    <property type="entry name" value="CarD-like/TRCF_RID_sf"/>
</dbReference>
<dbReference type="SMART" id="SM01058">
    <property type="entry name" value="CarD_TRCF"/>
    <property type="match status" value="1"/>
</dbReference>
<dbReference type="PANTHER" id="PTHR38447:SF1">
    <property type="entry name" value="RNA POLYMERASE-BINDING TRANSCRIPTION FACTOR CARD"/>
    <property type="match status" value="1"/>
</dbReference>
<proteinExistence type="predicted"/>
<evidence type="ECO:0000259" key="2">
    <source>
        <dbReference type="SMART" id="SM01058"/>
    </source>
</evidence>
<dbReference type="InterPro" id="IPR048792">
    <property type="entry name" value="CarD_C"/>
</dbReference>
<name>A0A382ACE3_9ZZZZ</name>
<dbReference type="Pfam" id="PF02559">
    <property type="entry name" value="CarD_TRCF_RID"/>
    <property type="match status" value="1"/>
</dbReference>
<dbReference type="EMBL" id="UINC01024766">
    <property type="protein sequence ID" value="SVA99069.1"/>
    <property type="molecule type" value="Genomic_DNA"/>
</dbReference>
<dbReference type="Gene3D" id="1.20.58.1290">
    <property type="entry name" value="CarD-like, C-terminal domain"/>
    <property type="match status" value="1"/>
</dbReference>
<feature type="domain" description="CarD-like/TRCF RNAP-interacting" evidence="2">
    <location>
        <begin position="97"/>
        <end position="205"/>
    </location>
</feature>
<dbReference type="SUPFAM" id="SSF141259">
    <property type="entry name" value="CarD-like"/>
    <property type="match status" value="1"/>
</dbReference>
<feature type="region of interest" description="Disordered" evidence="1">
    <location>
        <begin position="1"/>
        <end position="47"/>
    </location>
</feature>
<gene>
    <name evidence="3" type="ORF">METZ01_LOCUS151923</name>
</gene>